<organismHost>
    <name type="scientific">Chlorella</name>
    <dbReference type="NCBI Taxonomy" id="3071"/>
</organismHost>
<reference evidence="1 2" key="2">
    <citation type="journal article" date="1995" name="Virology">
        <title>Analysis of 43 kb of the Chlorella virus PBCV-1 330-kb genome: map positions 45 to 88.</title>
        <authorList>
            <person name="Li Y."/>
            <person name="Lu Z."/>
            <person name="Burbank D.E."/>
            <person name="Kutish G.F."/>
            <person name="Rock D.L."/>
            <person name="Van Etten J.L."/>
        </authorList>
    </citation>
    <scope>NUCLEOTIDE SEQUENCE [LARGE SCALE GENOMIC DNA]</scope>
</reference>
<sequence>MPFATMPINSDEMYRIELVGKKNKVTSCDVLGSRILESRKKLDIEPFVEMLSGLIDPKTKEYYMTDAHQIVAEFAMGIITVPIARKKLSRIYQTICKANQVAKPDAQTITVQNVSTKQIIEMDVIPYENECNRTTGKRMFRNPKIHNDFNDLYRVIKCE</sequence>
<reference evidence="1 2" key="1">
    <citation type="journal article" date="1995" name="Virology">
        <title>Analysis of 45 kb of DNA located at the left end of the chlorella virus PBCV-1 genome.</title>
        <authorList>
            <person name="Lu Z."/>
            <person name="Li Y."/>
            <person name="Zhang Y."/>
            <person name="Kutish G.F."/>
            <person name="Rock D.L."/>
            <person name="Van Etten J.L."/>
        </authorList>
    </citation>
    <scope>NUCLEOTIDE SEQUENCE [LARGE SCALE GENOMIC DNA]</scope>
</reference>
<organism evidence="1 2">
    <name type="scientific">Paramecium bursaria Chlorella virus 1</name>
    <name type="common">PBCV-1</name>
    <dbReference type="NCBI Taxonomy" id="10506"/>
    <lineage>
        <taxon>Viruses</taxon>
        <taxon>Varidnaviria</taxon>
        <taxon>Bamfordvirae</taxon>
        <taxon>Nucleocytoviricota</taxon>
        <taxon>Megaviricetes</taxon>
        <taxon>Algavirales</taxon>
        <taxon>Phycodnaviridae</taxon>
        <taxon>Chlorovirus</taxon>
        <taxon>Chlorovirus vanettense</taxon>
    </lineage>
</organism>
<reference evidence="1 2" key="5">
    <citation type="journal article" date="1997" name="Virology">
        <title>Analysis of 74 kb of DNA located at the right end of the 330-kb chlorella virus PBCV-1 genome.</title>
        <authorList>
            <person name="Li Y."/>
            <person name="Lu Z."/>
            <person name="Sun L."/>
            <person name="Ropp S."/>
            <person name="Kutish G.F."/>
            <person name="Rock D.L."/>
            <person name="Van Etten J.L."/>
        </authorList>
    </citation>
    <scope>NUCLEOTIDE SEQUENCE [LARGE SCALE GENOMIC DNA]</scope>
</reference>
<dbReference type="EMBL" id="JF411744">
    <property type="protein sequence ID" value="AAC96716.1"/>
    <property type="molecule type" value="Genomic_DNA"/>
</dbReference>
<dbReference type="OrthoDB" id="32071at10239"/>
<proteinExistence type="predicted"/>
<reference evidence="1 2" key="7">
    <citation type="journal article" date="2000" name="Virology">
        <title>Characterization of a beta-1,3-glucanase encoded by chlorella virus PBCV-1.</title>
        <authorList>
            <person name="Sun L."/>
            <person name="Gurnon J.R."/>
            <person name="Adams B.J."/>
            <person name="Graves M.V."/>
            <person name="Van Etten J.L."/>
        </authorList>
    </citation>
    <scope>NUCLEOTIDE SEQUENCE [LARGE SCALE GENOMIC DNA]</scope>
</reference>
<protein>
    <submittedName>
        <fullName evidence="1">Uncharacterized protein</fullName>
    </submittedName>
</protein>
<dbReference type="Proteomes" id="UP000000862">
    <property type="component" value="Segment"/>
</dbReference>
<accession>Q84662</accession>
<dbReference type="KEGG" id="vg:918275"/>
<evidence type="ECO:0000313" key="1">
    <source>
        <dbReference type="EMBL" id="AAC96716.1"/>
    </source>
</evidence>
<gene>
    <name evidence="1" type="primary">A348R</name>
</gene>
<reference evidence="1 2" key="6">
    <citation type="journal article" date="1999" name="Virology">
        <title>Chlorella virus PBCV-1 encodes a functional homospermidine synthase.</title>
        <authorList>
            <person name="Kaiser A."/>
            <person name="Vollmert M."/>
            <person name="Tholl D."/>
            <person name="Graves M.V."/>
            <person name="Gurnon J.R."/>
            <person name="Xing W."/>
            <person name="Lisec A.D."/>
            <person name="Nickerson K.W."/>
            <person name="Van Etten J.L."/>
        </authorList>
    </citation>
    <scope>NUCLEOTIDE SEQUENCE [LARGE SCALE GENOMIC DNA]</scope>
</reference>
<evidence type="ECO:0000313" key="2">
    <source>
        <dbReference type="Proteomes" id="UP000000862"/>
    </source>
</evidence>
<keyword evidence="2" id="KW-1185">Reference proteome</keyword>
<dbReference type="GeneID" id="918275"/>
<dbReference type="PIR" id="T17848">
    <property type="entry name" value="T17848"/>
</dbReference>
<reference evidence="1 2" key="4">
    <citation type="journal article" date="1996" name="Virology">
        <title>Analysis of 76 kb of the chlorella virus PBCV-1 330-kb genome: map positions 182 to 258.</title>
        <authorList>
            <person name="Kutish G.F."/>
            <person name="Li Y."/>
            <person name="Lu Z."/>
            <person name="Furuta M."/>
            <person name="Rock D.L."/>
            <person name="Van Etten J.L."/>
        </authorList>
    </citation>
    <scope>NUCLEOTIDE SEQUENCE [LARGE SCALE GENOMIC DNA]</scope>
</reference>
<name>Q84662_PBCV1</name>
<reference evidence="1 2" key="8">
    <citation type="journal article" date="2010" name="J. Virol.">
        <title>Microarray analysis of Paramecium bursaria chlorella virus 1 transcription.</title>
        <authorList>
            <person name="Yanai-Balser G.M."/>
            <person name="Duncan G.A."/>
            <person name="Eudy J.D."/>
            <person name="Wang D."/>
            <person name="Li X."/>
            <person name="Agarkova I.V."/>
            <person name="Dunigan D.D."/>
            <person name="Van Etten J.L."/>
        </authorList>
    </citation>
    <scope>NUCLEOTIDE SEQUENCE [LARGE SCALE GENOMIC DNA]</scope>
</reference>
<reference evidence="1 2" key="3">
    <citation type="journal article" date="1996" name="Virology">
        <title>Analysis of 94 kb of the chlorella virus PBCV-1 330-kb genome: map positions 88 to 182.</title>
        <authorList>
            <person name="Lu Z."/>
            <person name="Li Y."/>
            <person name="Que Q."/>
            <person name="Kutish G.F."/>
            <person name="Rock D.L."/>
            <person name="Van Etten J.L."/>
        </authorList>
    </citation>
    <scope>NUCLEOTIDE SEQUENCE [LARGE SCALE GENOMIC DNA]</scope>
</reference>
<dbReference type="RefSeq" id="NP_048705.1">
    <property type="nucleotide sequence ID" value="NC_000852.5"/>
</dbReference>